<evidence type="ECO:0000259" key="4">
    <source>
        <dbReference type="Pfam" id="PF19328"/>
    </source>
</evidence>
<evidence type="ECO:0000259" key="3">
    <source>
        <dbReference type="Pfam" id="PF01113"/>
    </source>
</evidence>
<name>A0A5D3FL31_9ACTN</name>
<gene>
    <name evidence="5" type="ORF">FXF68_14205</name>
</gene>
<dbReference type="InterPro" id="IPR045760">
    <property type="entry name" value="DAP_DH_C"/>
</dbReference>
<proteinExistence type="predicted"/>
<dbReference type="SUPFAM" id="SSF51735">
    <property type="entry name" value="NAD(P)-binding Rossmann-fold domains"/>
    <property type="match status" value="1"/>
</dbReference>
<organism evidence="5 6">
    <name type="scientific">Actinomadura decatromicini</name>
    <dbReference type="NCBI Taxonomy" id="2604572"/>
    <lineage>
        <taxon>Bacteria</taxon>
        <taxon>Bacillati</taxon>
        <taxon>Actinomycetota</taxon>
        <taxon>Actinomycetes</taxon>
        <taxon>Streptosporangiales</taxon>
        <taxon>Thermomonosporaceae</taxon>
        <taxon>Actinomadura</taxon>
    </lineage>
</organism>
<dbReference type="InterPro" id="IPR036291">
    <property type="entry name" value="NAD(P)-bd_dom_sf"/>
</dbReference>
<keyword evidence="6" id="KW-1185">Reference proteome</keyword>
<protein>
    <submittedName>
        <fullName evidence="5">Dihydrodipicolinate reductase</fullName>
    </submittedName>
</protein>
<dbReference type="CDD" id="cd24146">
    <property type="entry name" value="nat-AmDH_N_like"/>
    <property type="match status" value="1"/>
</dbReference>
<reference evidence="5 6" key="1">
    <citation type="submission" date="2019-08" db="EMBL/GenBank/DDBJ databases">
        <title>Actinomadura sp. nov. CYP1-5 isolated from mountain soil.</title>
        <authorList>
            <person name="Songsumanus A."/>
            <person name="Kuncharoen N."/>
            <person name="Kudo T."/>
            <person name="Yuki M."/>
            <person name="Igarashi Y."/>
            <person name="Tanasupawat S."/>
        </authorList>
    </citation>
    <scope>NUCLEOTIDE SEQUENCE [LARGE SCALE GENOMIC DNA]</scope>
    <source>
        <strain evidence="5 6">CYP1-5</strain>
    </source>
</reference>
<dbReference type="Proteomes" id="UP000323505">
    <property type="component" value="Unassembled WGS sequence"/>
</dbReference>
<comment type="caution">
    <text evidence="5">The sequence shown here is derived from an EMBL/GenBank/DDBJ whole genome shotgun (WGS) entry which is preliminary data.</text>
</comment>
<dbReference type="InterPro" id="IPR000846">
    <property type="entry name" value="DapB_N"/>
</dbReference>
<keyword evidence="2" id="KW-0560">Oxidoreductase</keyword>
<dbReference type="Pfam" id="PF19328">
    <property type="entry name" value="DAP_DH_C"/>
    <property type="match status" value="1"/>
</dbReference>
<dbReference type="Gene3D" id="3.40.50.720">
    <property type="entry name" value="NAD(P)-binding Rossmann-like Domain"/>
    <property type="match status" value="1"/>
</dbReference>
<keyword evidence="1" id="KW-0521">NADP</keyword>
<dbReference type="Pfam" id="PF01113">
    <property type="entry name" value="DapB_N"/>
    <property type="match status" value="1"/>
</dbReference>
<evidence type="ECO:0000256" key="1">
    <source>
        <dbReference type="ARBA" id="ARBA00022857"/>
    </source>
</evidence>
<dbReference type="AlphaFoldDB" id="A0A5D3FL31"/>
<sequence length="363" mass="38264">MSPADASPPASPSAYSPGPRPYRVVQWATGAVGRSVIRAVLDRDDLELAGAWVHSPDKAGVDAAAIAGRAPVGVRATGDLDEILDLEADCVVYAPRPGLDRFAELEVVCALLASGKNVISLNGFVYPQAHGPQYVNELEQACKHGGTSVHGSGISGGFMADLLPLVLTRLSSRIGHVYVRECADFSRYPSWEMVHRMIGFGKTEEAYLRALRPARTAMRGLYSESLHLVAAGLGVDLDEVDMDVEHRLARTDLVTAAGPIPRGTVAAARWTFSGLAAGRPVITIEVVHKADAARMPPEWGGPGYSLRVNGSPSVALAADESWVSDPITAAAAHALNAVPAVCAADPGIRTGLDLPMISGRIRN</sequence>
<evidence type="ECO:0000256" key="2">
    <source>
        <dbReference type="ARBA" id="ARBA00023002"/>
    </source>
</evidence>
<feature type="domain" description="2,4-diaminopentanoate dehydrogenase C-terminal" evidence="4">
    <location>
        <begin position="158"/>
        <end position="358"/>
    </location>
</feature>
<evidence type="ECO:0000313" key="5">
    <source>
        <dbReference type="EMBL" id="TYK48991.1"/>
    </source>
</evidence>
<evidence type="ECO:0000313" key="6">
    <source>
        <dbReference type="Proteomes" id="UP000323505"/>
    </source>
</evidence>
<dbReference type="GO" id="GO:0008839">
    <property type="term" value="F:4-hydroxy-tetrahydrodipicolinate reductase"/>
    <property type="evidence" value="ECO:0007669"/>
    <property type="project" value="InterPro"/>
</dbReference>
<feature type="domain" description="Dihydrodipicolinate reductase N-terminal" evidence="3">
    <location>
        <begin position="28"/>
        <end position="92"/>
    </location>
</feature>
<dbReference type="GO" id="GO:0009089">
    <property type="term" value="P:lysine biosynthetic process via diaminopimelate"/>
    <property type="evidence" value="ECO:0007669"/>
    <property type="project" value="InterPro"/>
</dbReference>
<accession>A0A5D3FL31</accession>
<dbReference type="RefSeq" id="WP_148759484.1">
    <property type="nucleotide sequence ID" value="NZ_VSRQ01000003.1"/>
</dbReference>
<dbReference type="EMBL" id="VSRQ01000003">
    <property type="protein sequence ID" value="TYK48991.1"/>
    <property type="molecule type" value="Genomic_DNA"/>
</dbReference>